<evidence type="ECO:0000313" key="3">
    <source>
        <dbReference type="Proteomes" id="UP000013827"/>
    </source>
</evidence>
<dbReference type="Pfam" id="PF04199">
    <property type="entry name" value="Cyclase"/>
    <property type="match status" value="1"/>
</dbReference>
<evidence type="ECO:0000256" key="1">
    <source>
        <dbReference type="ARBA" id="ARBA00007865"/>
    </source>
</evidence>
<dbReference type="HOGENOM" id="CLU_030671_2_1_1"/>
<dbReference type="PANTHER" id="PTHR31118:SF12">
    <property type="entry name" value="CYCLASE-LIKE PROTEIN 2"/>
    <property type="match status" value="1"/>
</dbReference>
<name>A0A0D3K337_EMIH1</name>
<dbReference type="GeneID" id="17275446"/>
<reference evidence="2" key="2">
    <citation type="submission" date="2024-10" db="UniProtKB">
        <authorList>
            <consortium name="EnsemblProtists"/>
        </authorList>
    </citation>
    <scope>IDENTIFICATION</scope>
</reference>
<reference evidence="3" key="1">
    <citation type="journal article" date="2013" name="Nature">
        <title>Pan genome of the phytoplankton Emiliania underpins its global distribution.</title>
        <authorList>
            <person name="Read B.A."/>
            <person name="Kegel J."/>
            <person name="Klute M.J."/>
            <person name="Kuo A."/>
            <person name="Lefebvre S.C."/>
            <person name="Maumus F."/>
            <person name="Mayer C."/>
            <person name="Miller J."/>
            <person name="Monier A."/>
            <person name="Salamov A."/>
            <person name="Young J."/>
            <person name="Aguilar M."/>
            <person name="Claverie J.M."/>
            <person name="Frickenhaus S."/>
            <person name="Gonzalez K."/>
            <person name="Herman E.K."/>
            <person name="Lin Y.C."/>
            <person name="Napier J."/>
            <person name="Ogata H."/>
            <person name="Sarno A.F."/>
            <person name="Shmutz J."/>
            <person name="Schroeder D."/>
            <person name="de Vargas C."/>
            <person name="Verret F."/>
            <person name="von Dassow P."/>
            <person name="Valentin K."/>
            <person name="Van de Peer Y."/>
            <person name="Wheeler G."/>
            <person name="Dacks J.B."/>
            <person name="Delwiche C.F."/>
            <person name="Dyhrman S.T."/>
            <person name="Glockner G."/>
            <person name="John U."/>
            <person name="Richards T."/>
            <person name="Worden A.Z."/>
            <person name="Zhang X."/>
            <person name="Grigoriev I.V."/>
            <person name="Allen A.E."/>
            <person name="Bidle K."/>
            <person name="Borodovsky M."/>
            <person name="Bowler C."/>
            <person name="Brownlee C."/>
            <person name="Cock J.M."/>
            <person name="Elias M."/>
            <person name="Gladyshev V.N."/>
            <person name="Groth M."/>
            <person name="Guda C."/>
            <person name="Hadaegh A."/>
            <person name="Iglesias-Rodriguez M.D."/>
            <person name="Jenkins J."/>
            <person name="Jones B.M."/>
            <person name="Lawson T."/>
            <person name="Leese F."/>
            <person name="Lindquist E."/>
            <person name="Lobanov A."/>
            <person name="Lomsadze A."/>
            <person name="Malik S.B."/>
            <person name="Marsh M.E."/>
            <person name="Mackinder L."/>
            <person name="Mock T."/>
            <person name="Mueller-Roeber B."/>
            <person name="Pagarete A."/>
            <person name="Parker M."/>
            <person name="Probert I."/>
            <person name="Quesneville H."/>
            <person name="Raines C."/>
            <person name="Rensing S.A."/>
            <person name="Riano-Pachon D.M."/>
            <person name="Richier S."/>
            <person name="Rokitta S."/>
            <person name="Shiraiwa Y."/>
            <person name="Soanes D.M."/>
            <person name="van der Giezen M."/>
            <person name="Wahlund T.M."/>
            <person name="Williams B."/>
            <person name="Wilson W."/>
            <person name="Wolfe G."/>
            <person name="Wurch L.L."/>
        </authorList>
    </citation>
    <scope>NUCLEOTIDE SEQUENCE</scope>
</reference>
<evidence type="ECO:0000313" key="2">
    <source>
        <dbReference type="EnsemblProtists" id="EOD30172"/>
    </source>
</evidence>
<evidence type="ECO:0008006" key="4">
    <source>
        <dbReference type="Google" id="ProtNLM"/>
    </source>
</evidence>
<dbReference type="SUPFAM" id="SSF102198">
    <property type="entry name" value="Putative cyclase"/>
    <property type="match status" value="1"/>
</dbReference>
<sequence>MRSSSQPTQPAPALLAAMLVFTAANAIISFSAFWASRNTVAEPPAAGTGTSTASTAAARSLWEAYDAHLAEAKYVDLTHAIEPGMPLWDGFSQPKFGAAVARVATPGFIAEGATYGYAAQGFVAGAVSLATDQIGTQLDPPASSLESHAAHWNELGATISDLPPTVTLRPLVVVDISRKVAAEPGYTASVADVLAWEAEHGRVPAGAAVLFRSDWSRRWGEYLVEGKMPAVFPGVGLPALQFLHQNRSILLHGHEPLDTDSTPTLEGEAWLMHHNYLQVEGAANLHLVPPAGALLSIGFAKIKGGAGGLARLVAVCPPAWPFGVSVREAPAAPLPQQPAPLRRSADGVLRPRPGAAPTEYCGAGGAPLGCPLPG</sequence>
<dbReference type="STRING" id="2903.R1D558"/>
<keyword evidence="3" id="KW-1185">Reference proteome</keyword>
<dbReference type="PaxDb" id="2903-EOD30172"/>
<protein>
    <recommendedName>
        <fullName evidence="4">Cyclase</fullName>
    </recommendedName>
</protein>
<dbReference type="GO" id="GO:0004061">
    <property type="term" value="F:arylformamidase activity"/>
    <property type="evidence" value="ECO:0007669"/>
    <property type="project" value="InterPro"/>
</dbReference>
<proteinExistence type="inferred from homology"/>
<accession>A0A0D3K337</accession>
<dbReference type="EnsemblProtists" id="EOD30172">
    <property type="protein sequence ID" value="EOD30172"/>
    <property type="gene ID" value="EMIHUDRAFT_99615"/>
</dbReference>
<dbReference type="RefSeq" id="XP_005782601.1">
    <property type="nucleotide sequence ID" value="XM_005782544.1"/>
</dbReference>
<organism evidence="2 3">
    <name type="scientific">Emiliania huxleyi (strain CCMP1516)</name>
    <dbReference type="NCBI Taxonomy" id="280463"/>
    <lineage>
        <taxon>Eukaryota</taxon>
        <taxon>Haptista</taxon>
        <taxon>Haptophyta</taxon>
        <taxon>Prymnesiophyceae</taxon>
        <taxon>Isochrysidales</taxon>
        <taxon>Noelaerhabdaceae</taxon>
        <taxon>Emiliania</taxon>
    </lineage>
</organism>
<dbReference type="KEGG" id="ehx:EMIHUDRAFT_99615"/>
<dbReference type="GO" id="GO:0019441">
    <property type="term" value="P:L-tryptophan catabolic process to kynurenine"/>
    <property type="evidence" value="ECO:0007669"/>
    <property type="project" value="InterPro"/>
</dbReference>
<dbReference type="PANTHER" id="PTHR31118">
    <property type="entry name" value="CYCLASE-LIKE PROTEIN 2"/>
    <property type="match status" value="1"/>
</dbReference>
<comment type="similarity">
    <text evidence="1">Belongs to the Cyclase 1 superfamily.</text>
</comment>
<dbReference type="InterPro" id="IPR007325">
    <property type="entry name" value="KFase/CYL"/>
</dbReference>
<dbReference type="InterPro" id="IPR037175">
    <property type="entry name" value="KFase_sf"/>
</dbReference>
<dbReference type="Gene3D" id="3.50.30.50">
    <property type="entry name" value="Putative cyclase"/>
    <property type="match status" value="1"/>
</dbReference>
<dbReference type="OMA" id="WKIINAT"/>
<dbReference type="Proteomes" id="UP000013827">
    <property type="component" value="Unassembled WGS sequence"/>
</dbReference>
<dbReference type="AlphaFoldDB" id="A0A0D3K337"/>